<evidence type="ECO:0000313" key="2">
    <source>
        <dbReference type="EMBL" id="TFK86181.1"/>
    </source>
</evidence>
<dbReference type="Proteomes" id="UP000308197">
    <property type="component" value="Unassembled WGS sequence"/>
</dbReference>
<evidence type="ECO:0000313" key="3">
    <source>
        <dbReference type="Proteomes" id="UP000308197"/>
    </source>
</evidence>
<reference evidence="2 3" key="1">
    <citation type="journal article" date="2019" name="Nat. Ecol. Evol.">
        <title>Megaphylogeny resolves global patterns of mushroom evolution.</title>
        <authorList>
            <person name="Varga T."/>
            <person name="Krizsan K."/>
            <person name="Foldi C."/>
            <person name="Dima B."/>
            <person name="Sanchez-Garcia M."/>
            <person name="Sanchez-Ramirez S."/>
            <person name="Szollosi G.J."/>
            <person name="Szarkandi J.G."/>
            <person name="Papp V."/>
            <person name="Albert L."/>
            <person name="Andreopoulos W."/>
            <person name="Angelini C."/>
            <person name="Antonin V."/>
            <person name="Barry K.W."/>
            <person name="Bougher N.L."/>
            <person name="Buchanan P."/>
            <person name="Buyck B."/>
            <person name="Bense V."/>
            <person name="Catcheside P."/>
            <person name="Chovatia M."/>
            <person name="Cooper J."/>
            <person name="Damon W."/>
            <person name="Desjardin D."/>
            <person name="Finy P."/>
            <person name="Geml J."/>
            <person name="Haridas S."/>
            <person name="Hughes K."/>
            <person name="Justo A."/>
            <person name="Karasinski D."/>
            <person name="Kautmanova I."/>
            <person name="Kiss B."/>
            <person name="Kocsube S."/>
            <person name="Kotiranta H."/>
            <person name="LaButti K.M."/>
            <person name="Lechner B.E."/>
            <person name="Liimatainen K."/>
            <person name="Lipzen A."/>
            <person name="Lukacs Z."/>
            <person name="Mihaltcheva S."/>
            <person name="Morgado L.N."/>
            <person name="Niskanen T."/>
            <person name="Noordeloos M.E."/>
            <person name="Ohm R.A."/>
            <person name="Ortiz-Santana B."/>
            <person name="Ovrebo C."/>
            <person name="Racz N."/>
            <person name="Riley R."/>
            <person name="Savchenko A."/>
            <person name="Shiryaev A."/>
            <person name="Soop K."/>
            <person name="Spirin V."/>
            <person name="Szebenyi C."/>
            <person name="Tomsovsky M."/>
            <person name="Tulloss R.E."/>
            <person name="Uehling J."/>
            <person name="Grigoriev I.V."/>
            <person name="Vagvolgyi C."/>
            <person name="Papp T."/>
            <person name="Martin F.M."/>
            <person name="Miettinen O."/>
            <person name="Hibbett D.S."/>
            <person name="Nagy L.G."/>
        </authorList>
    </citation>
    <scope>NUCLEOTIDE SEQUENCE [LARGE SCALE GENOMIC DNA]</scope>
    <source>
        <strain evidence="2 3">HHB13444</strain>
    </source>
</reference>
<accession>A0A5C3PA92</accession>
<feature type="region of interest" description="Disordered" evidence="1">
    <location>
        <begin position="1"/>
        <end position="31"/>
    </location>
</feature>
<sequence length="66" mass="7263">MADPQEDRRRKKEEGRQKTGVRAGEQGPRPCCVSQLSLSLPGFAGLSCSERPGPMQPQGRPFRPRG</sequence>
<evidence type="ECO:0000256" key="1">
    <source>
        <dbReference type="SAM" id="MobiDB-lite"/>
    </source>
</evidence>
<organism evidence="2 3">
    <name type="scientific">Polyporus arcularius HHB13444</name>
    <dbReference type="NCBI Taxonomy" id="1314778"/>
    <lineage>
        <taxon>Eukaryota</taxon>
        <taxon>Fungi</taxon>
        <taxon>Dikarya</taxon>
        <taxon>Basidiomycota</taxon>
        <taxon>Agaricomycotina</taxon>
        <taxon>Agaricomycetes</taxon>
        <taxon>Polyporales</taxon>
        <taxon>Polyporaceae</taxon>
        <taxon>Polyporus</taxon>
    </lineage>
</organism>
<dbReference type="EMBL" id="ML211212">
    <property type="protein sequence ID" value="TFK86181.1"/>
    <property type="molecule type" value="Genomic_DNA"/>
</dbReference>
<proteinExistence type="predicted"/>
<name>A0A5C3PA92_9APHY</name>
<gene>
    <name evidence="2" type="ORF">K466DRAFT_162003</name>
</gene>
<feature type="compositionally biased region" description="Basic and acidic residues" evidence="1">
    <location>
        <begin position="1"/>
        <end position="17"/>
    </location>
</feature>
<dbReference type="InParanoid" id="A0A5C3PA92"/>
<feature type="region of interest" description="Disordered" evidence="1">
    <location>
        <begin position="46"/>
        <end position="66"/>
    </location>
</feature>
<keyword evidence="3" id="KW-1185">Reference proteome</keyword>
<protein>
    <submittedName>
        <fullName evidence="2">Uncharacterized protein</fullName>
    </submittedName>
</protein>
<dbReference type="AlphaFoldDB" id="A0A5C3PA92"/>